<gene>
    <name evidence="1" type="ORF">S06H3_64829</name>
</gene>
<organism evidence="1">
    <name type="scientific">marine sediment metagenome</name>
    <dbReference type="NCBI Taxonomy" id="412755"/>
    <lineage>
        <taxon>unclassified sequences</taxon>
        <taxon>metagenomes</taxon>
        <taxon>ecological metagenomes</taxon>
    </lineage>
</organism>
<name>X1R7S0_9ZZZZ</name>
<protein>
    <submittedName>
        <fullName evidence="1">Uncharacterized protein</fullName>
    </submittedName>
</protein>
<feature type="non-terminal residue" evidence="1">
    <location>
        <position position="1"/>
    </location>
</feature>
<evidence type="ECO:0000313" key="1">
    <source>
        <dbReference type="EMBL" id="GAI63051.1"/>
    </source>
</evidence>
<sequence>EIVNTARDTLLLSQALKSLIKINFENKKYHDVIKHKFDILDNDTSLVRIFLYSLARTGKKRKADSIFSQYFTNKDYAFENYYGEYLIDKKKYIKANRYYDSIIHSTEDNL</sequence>
<proteinExistence type="predicted"/>
<feature type="non-terminal residue" evidence="1">
    <location>
        <position position="110"/>
    </location>
</feature>
<reference evidence="1" key="1">
    <citation type="journal article" date="2014" name="Front. Microbiol.">
        <title>High frequency of phylogenetically diverse reductive dehalogenase-homologous genes in deep subseafloor sedimentary metagenomes.</title>
        <authorList>
            <person name="Kawai M."/>
            <person name="Futagami T."/>
            <person name="Toyoda A."/>
            <person name="Takaki Y."/>
            <person name="Nishi S."/>
            <person name="Hori S."/>
            <person name="Arai W."/>
            <person name="Tsubouchi T."/>
            <person name="Morono Y."/>
            <person name="Uchiyama I."/>
            <person name="Ito T."/>
            <person name="Fujiyama A."/>
            <person name="Inagaki F."/>
            <person name="Takami H."/>
        </authorList>
    </citation>
    <scope>NUCLEOTIDE SEQUENCE</scope>
    <source>
        <strain evidence="1">Expedition CK06-06</strain>
    </source>
</reference>
<dbReference type="EMBL" id="BARV01043424">
    <property type="protein sequence ID" value="GAI63051.1"/>
    <property type="molecule type" value="Genomic_DNA"/>
</dbReference>
<dbReference type="AlphaFoldDB" id="X1R7S0"/>
<comment type="caution">
    <text evidence="1">The sequence shown here is derived from an EMBL/GenBank/DDBJ whole genome shotgun (WGS) entry which is preliminary data.</text>
</comment>
<accession>X1R7S0</accession>